<proteinExistence type="predicted"/>
<dbReference type="AlphaFoldDB" id="B4VKA2"/>
<keyword evidence="2" id="KW-1185">Reference proteome</keyword>
<gene>
    <name evidence="1" type="ORF">MC7420_2872</name>
</gene>
<organism evidence="1 2">
    <name type="scientific">Coleofasciculus chthonoplastes PCC 7420</name>
    <dbReference type="NCBI Taxonomy" id="118168"/>
    <lineage>
        <taxon>Bacteria</taxon>
        <taxon>Bacillati</taxon>
        <taxon>Cyanobacteriota</taxon>
        <taxon>Cyanophyceae</taxon>
        <taxon>Coleofasciculales</taxon>
        <taxon>Coleofasciculaceae</taxon>
        <taxon>Coleofasciculus</taxon>
    </lineage>
</organism>
<dbReference type="STRING" id="118168.MC7420_2872"/>
<dbReference type="HOGENOM" id="CLU_2988822_0_0_3"/>
<accession>B4VKA2</accession>
<reference evidence="1 2" key="1">
    <citation type="submission" date="2008-07" db="EMBL/GenBank/DDBJ databases">
        <authorList>
            <person name="Tandeau de Marsac N."/>
            <person name="Ferriera S."/>
            <person name="Johnson J."/>
            <person name="Kravitz S."/>
            <person name="Beeson K."/>
            <person name="Sutton G."/>
            <person name="Rogers Y.-H."/>
            <person name="Friedman R."/>
            <person name="Frazier M."/>
            <person name="Venter J.C."/>
        </authorList>
    </citation>
    <scope>NUCLEOTIDE SEQUENCE [LARGE SCALE GENOMIC DNA]</scope>
    <source>
        <strain evidence="1 2">PCC 7420</strain>
    </source>
</reference>
<evidence type="ECO:0000313" key="1">
    <source>
        <dbReference type="EMBL" id="EDX77548.1"/>
    </source>
</evidence>
<name>B4VKA2_9CYAN</name>
<sequence>MPKNFFGEPFCPLLTGFPKGGLRQGISLWHKLSVKPAPTVGSLTMTAKPTYLWYVII</sequence>
<protein>
    <submittedName>
        <fullName evidence="1">Uncharacterized protein</fullName>
    </submittedName>
</protein>
<dbReference type="Proteomes" id="UP000003835">
    <property type="component" value="Unassembled WGS sequence"/>
</dbReference>
<evidence type="ECO:0000313" key="2">
    <source>
        <dbReference type="Proteomes" id="UP000003835"/>
    </source>
</evidence>
<dbReference type="EMBL" id="DS989843">
    <property type="protein sequence ID" value="EDX77548.1"/>
    <property type="molecule type" value="Genomic_DNA"/>
</dbReference>